<organism evidence="1 2">
    <name type="scientific">Saccharibacter floricola DSM 15669</name>
    <dbReference type="NCBI Taxonomy" id="1123227"/>
    <lineage>
        <taxon>Bacteria</taxon>
        <taxon>Pseudomonadati</taxon>
        <taxon>Pseudomonadota</taxon>
        <taxon>Alphaproteobacteria</taxon>
        <taxon>Acetobacterales</taxon>
        <taxon>Acetobacteraceae</taxon>
        <taxon>Saccharibacter</taxon>
    </lineage>
</organism>
<comment type="caution">
    <text evidence="1">The sequence shown here is derived from an EMBL/GenBank/DDBJ whole genome shotgun (WGS) entry which is preliminary data.</text>
</comment>
<keyword evidence="2" id="KW-1185">Reference proteome</keyword>
<protein>
    <submittedName>
        <fullName evidence="1">Uncharacterized protein</fullName>
    </submittedName>
</protein>
<evidence type="ECO:0000313" key="1">
    <source>
        <dbReference type="EMBL" id="GBQ06084.1"/>
    </source>
</evidence>
<evidence type="ECO:0000313" key="2">
    <source>
        <dbReference type="Proteomes" id="UP001062901"/>
    </source>
</evidence>
<name>A0ABQ0NXT9_9PROT</name>
<sequence length="54" mass="6362">MFRKFYLSASSPRKYTGKLWIAKYLTISTEPHAPTGQTRCQIWHNVSARRYDKA</sequence>
<accession>A0ABQ0NXT9</accession>
<gene>
    <name evidence="1" type="ORF">AA15669_0776</name>
</gene>
<reference evidence="1" key="1">
    <citation type="submission" date="2013-04" db="EMBL/GenBank/DDBJ databases">
        <title>The genome sequencing project of 58 acetic acid bacteria.</title>
        <authorList>
            <person name="Okamoto-Kainuma A."/>
            <person name="Ishikawa M."/>
            <person name="Umino S."/>
            <person name="Koizumi Y."/>
            <person name="Shiwa Y."/>
            <person name="Yoshikawa H."/>
            <person name="Matsutani M."/>
            <person name="Matsushita K."/>
        </authorList>
    </citation>
    <scope>NUCLEOTIDE SEQUENCE</scope>
    <source>
        <strain evidence="1">DSM 15669</strain>
    </source>
</reference>
<proteinExistence type="predicted"/>
<dbReference type="Proteomes" id="UP001062901">
    <property type="component" value="Unassembled WGS sequence"/>
</dbReference>
<dbReference type="EMBL" id="BAQD01000009">
    <property type="protein sequence ID" value="GBQ06084.1"/>
    <property type="molecule type" value="Genomic_DNA"/>
</dbReference>